<feature type="region of interest" description="Disordered" evidence="6">
    <location>
        <begin position="121"/>
        <end position="210"/>
    </location>
</feature>
<dbReference type="Pfam" id="PF00168">
    <property type="entry name" value="C2"/>
    <property type="match status" value="2"/>
</dbReference>
<evidence type="ECO:0000256" key="7">
    <source>
        <dbReference type="SAM" id="SignalP"/>
    </source>
</evidence>
<evidence type="ECO:0000256" key="3">
    <source>
        <dbReference type="ARBA" id="ARBA00022737"/>
    </source>
</evidence>
<evidence type="ECO:0000256" key="5">
    <source>
        <dbReference type="ARBA" id="ARBA00022989"/>
    </source>
</evidence>
<evidence type="ECO:0000256" key="6">
    <source>
        <dbReference type="SAM" id="MobiDB-lite"/>
    </source>
</evidence>
<dbReference type="SUPFAM" id="SSF49562">
    <property type="entry name" value="C2 domain (Calcium/lipid-binding domain, CaLB)"/>
    <property type="match status" value="2"/>
</dbReference>
<evidence type="ECO:0000313" key="10">
    <source>
        <dbReference type="Proteomes" id="UP001222932"/>
    </source>
</evidence>
<comment type="subcellular location">
    <subcellularLocation>
        <location evidence="1">Endoplasmic reticulum membrane</location>
    </subcellularLocation>
</comment>
<dbReference type="AlphaFoldDB" id="A0AAD3TQM8"/>
<keyword evidence="2" id="KW-0812">Transmembrane</keyword>
<dbReference type="PANTHER" id="PTHR47348">
    <property type="entry name" value="MEIOTICALLY UP-REGULATED GENE 190 PROTEIN"/>
    <property type="match status" value="1"/>
</dbReference>
<feature type="compositionally biased region" description="Polar residues" evidence="6">
    <location>
        <begin position="129"/>
        <end position="140"/>
    </location>
</feature>
<keyword evidence="5" id="KW-0472">Membrane</keyword>
<keyword evidence="5" id="KW-1133">Transmembrane helix</keyword>
<name>A0AAD3TQM8_9TREE</name>
<dbReference type="SMART" id="SM00239">
    <property type="entry name" value="C2"/>
    <property type="match status" value="2"/>
</dbReference>
<dbReference type="EMBL" id="BTCM01000001">
    <property type="protein sequence ID" value="GMK54751.1"/>
    <property type="molecule type" value="Genomic_DNA"/>
</dbReference>
<keyword evidence="10" id="KW-1185">Reference proteome</keyword>
<reference evidence="9" key="1">
    <citation type="journal article" date="2023" name="BMC Genomics">
        <title>Chromosome-level genome assemblies of Cutaneotrichosporon spp. (Trichosporonales, Basidiomycota) reveal imbalanced evolution between nucleotide sequences and chromosome synteny.</title>
        <authorList>
            <person name="Kobayashi Y."/>
            <person name="Kayamori A."/>
            <person name="Aoki K."/>
            <person name="Shiwa Y."/>
            <person name="Matsutani M."/>
            <person name="Fujita N."/>
            <person name="Sugita T."/>
            <person name="Iwasaki W."/>
            <person name="Tanaka N."/>
            <person name="Takashima M."/>
        </authorList>
    </citation>
    <scope>NUCLEOTIDE SEQUENCE</scope>
    <source>
        <strain evidence="9">HIS016</strain>
    </source>
</reference>
<keyword evidence="7" id="KW-0732">Signal</keyword>
<feature type="domain" description="C2" evidence="8">
    <location>
        <begin position="391"/>
        <end position="514"/>
    </location>
</feature>
<dbReference type="InterPro" id="IPR035892">
    <property type="entry name" value="C2_domain_sf"/>
</dbReference>
<dbReference type="PROSITE" id="PS50004">
    <property type="entry name" value="C2"/>
    <property type="match status" value="2"/>
</dbReference>
<sequence length="1116" mass="125425">MKLFGWHKLALIVACGLAPVAALWLLPLPSFTHDEPAPPPQPADNVGWINHTLRTLFPLVSTDVLTPFIDLLEDALIQQVPPIVTSVRCTDVSLGSQPIQLTSLRTITDDEWFATIAHEAASKGDSRTRSNTSGWTSAKSGESETTKASASDLSDFRPEATIEAPVARRGLRSRTVSGATTKSNKSVSAFTTRGSAEAQPSRPLSASSQFSLGKETAKLRKHDLIVRRLRRGRHRPDMGPDEFDECVDEDFEVDDQNEDGAEGFYVNYEVSFTYHSTREMGKKGTGLHMLAYFGWGVKGLGGSELPVFIDVMRLNGTLRLRLLLSPSPPFVREALFTFVKTPDFDISARPLRSFGFGSVNAMDIPLLKTYVQKSIAQVAGSFVSPRHYHLNVDRLLLGKDAAMRTTTVGVLYVMIHGCDDLPRTDTMGLCDPYVAASFSKFDKPLFSTRTIVNTLDPVFEEPAFLLVSGESIEVGEQLLLKVWDSDRFSMDDAIGQVKVDIAEVIEQSEQAGHGYELFRRHDDLVPEHPGMRAQGQLDWSVRFFPLWQISPDEFHLRLEAIRERRSDQDKTVAPWWLQWLDDWSEKPEWEKERAKRRKEMVDYFTGERERDKIEAAMPPTGEFPSGVLQFHVHQCAELEMYRDAGTFSGSNISQRKSPASGKPALSDVIDRAPGENPDPPSAYVEVHLNDKNVFRTRTKRVNPQPYFNALSERFIRDWRKARIKFVVRDERDREHDPIIGIVSLRLRDVLSIGSQTTRWFPIVGGLGFGKLRISLLFKPVDIKLPRSLSSFEVCTFDMTRVQTTDFEETFGRMPSIVIESEYDRVILQAPVEESGYQEDDESDARLRRSATRSVSTKNLSNRPYTMPRADDATIDWALPYPARLAVQYRHSCSMVLSVMTRRVLQKNRVHALAVLSLTDVPDDEVTRRTVPVFATASVEEAMRANAAFLAHAALANTTSPDLPDCVRIIGFVKVEFALYPGVSRAHRKLGKRDLKFKSVYDAWEATRLLEHPNEKVEEASETSDLELSDDDIASGREGAEAMRNDDDRALREGRSHIKALHKNNKGIFQLKIVRTGKFVKDKVQARVLSTTGSANLTHRPHGADMYVEKEGMSKLG</sequence>
<feature type="chain" id="PRO_5041972722" description="C2 domain-containing protein" evidence="7">
    <location>
        <begin position="23"/>
        <end position="1116"/>
    </location>
</feature>
<feature type="domain" description="C2" evidence="8">
    <location>
        <begin position="646"/>
        <end position="760"/>
    </location>
</feature>
<dbReference type="CDD" id="cd21676">
    <property type="entry name" value="SMP_Mug190"/>
    <property type="match status" value="1"/>
</dbReference>
<dbReference type="Pfam" id="PF25669">
    <property type="entry name" value="SMP_MUG190-like"/>
    <property type="match status" value="2"/>
</dbReference>
<organism evidence="9 10">
    <name type="scientific">Cutaneotrichosporon spelunceum</name>
    <dbReference type="NCBI Taxonomy" id="1672016"/>
    <lineage>
        <taxon>Eukaryota</taxon>
        <taxon>Fungi</taxon>
        <taxon>Dikarya</taxon>
        <taxon>Basidiomycota</taxon>
        <taxon>Agaricomycotina</taxon>
        <taxon>Tremellomycetes</taxon>
        <taxon>Trichosporonales</taxon>
        <taxon>Trichosporonaceae</taxon>
        <taxon>Cutaneotrichosporon</taxon>
    </lineage>
</organism>
<dbReference type="GO" id="GO:0005789">
    <property type="term" value="C:endoplasmic reticulum membrane"/>
    <property type="evidence" value="ECO:0007669"/>
    <property type="project" value="UniProtKB-SubCell"/>
</dbReference>
<accession>A0AAD3TQM8</accession>
<feature type="signal peptide" evidence="7">
    <location>
        <begin position="1"/>
        <end position="22"/>
    </location>
</feature>
<dbReference type="Proteomes" id="UP001222932">
    <property type="component" value="Unassembled WGS sequence"/>
</dbReference>
<evidence type="ECO:0000259" key="8">
    <source>
        <dbReference type="PROSITE" id="PS50004"/>
    </source>
</evidence>
<dbReference type="InterPro" id="IPR057349">
    <property type="entry name" value="C2_Mug190_3rd"/>
</dbReference>
<evidence type="ECO:0000313" key="9">
    <source>
        <dbReference type="EMBL" id="GMK54751.1"/>
    </source>
</evidence>
<evidence type="ECO:0000256" key="4">
    <source>
        <dbReference type="ARBA" id="ARBA00022824"/>
    </source>
</evidence>
<dbReference type="CDD" id="cd04052">
    <property type="entry name" value="C2B_Tricalbin-like"/>
    <property type="match status" value="1"/>
</dbReference>
<evidence type="ECO:0000256" key="1">
    <source>
        <dbReference type="ARBA" id="ARBA00004586"/>
    </source>
</evidence>
<dbReference type="InterPro" id="IPR037765">
    <property type="entry name" value="C2B_Tricalbin"/>
</dbReference>
<proteinExistence type="predicted"/>
<reference evidence="9" key="2">
    <citation type="submission" date="2023-06" db="EMBL/GenBank/DDBJ databases">
        <authorList>
            <person name="Kobayashi Y."/>
            <person name="Kayamori A."/>
            <person name="Aoki K."/>
            <person name="Shiwa Y."/>
            <person name="Fujita N."/>
            <person name="Sugita T."/>
            <person name="Iwasaki W."/>
            <person name="Tanaka N."/>
            <person name="Takashima M."/>
        </authorList>
    </citation>
    <scope>NUCLEOTIDE SEQUENCE</scope>
    <source>
        <strain evidence="9">HIS016</strain>
    </source>
</reference>
<gene>
    <name evidence="9" type="ORF">CspeluHIS016_0113370</name>
</gene>
<keyword evidence="3" id="KW-0677">Repeat</keyword>
<dbReference type="GO" id="GO:0061817">
    <property type="term" value="P:endoplasmic reticulum-plasma membrane tethering"/>
    <property type="evidence" value="ECO:0007669"/>
    <property type="project" value="InterPro"/>
</dbReference>
<comment type="caution">
    <text evidence="9">The sequence shown here is derived from an EMBL/GenBank/DDBJ whole genome shotgun (WGS) entry which is preliminary data.</text>
</comment>
<dbReference type="PANTHER" id="PTHR47348:SF3">
    <property type="entry name" value="MEIOTICALLY UP-REGULATED GENE 190 PROTEIN"/>
    <property type="match status" value="1"/>
</dbReference>
<protein>
    <recommendedName>
        <fullName evidence="8">C2 domain-containing protein</fullName>
    </recommendedName>
</protein>
<feature type="compositionally biased region" description="Polar residues" evidence="6">
    <location>
        <begin position="174"/>
        <end position="194"/>
    </location>
</feature>
<dbReference type="InterPro" id="IPR000008">
    <property type="entry name" value="C2_dom"/>
</dbReference>
<evidence type="ECO:0000256" key="2">
    <source>
        <dbReference type="ARBA" id="ARBA00022692"/>
    </source>
</evidence>
<dbReference type="Gene3D" id="2.60.40.150">
    <property type="entry name" value="C2 domain"/>
    <property type="match status" value="2"/>
</dbReference>
<dbReference type="Pfam" id="PF25331">
    <property type="entry name" value="C2_Mug190_3rd"/>
    <property type="match status" value="1"/>
</dbReference>
<keyword evidence="4" id="KW-0256">Endoplasmic reticulum</keyword>